<dbReference type="PANTHER" id="PTHR47396">
    <property type="entry name" value="TYPE I RESTRICTION ENZYME ECOKI R PROTEIN"/>
    <property type="match status" value="1"/>
</dbReference>
<evidence type="ECO:0000313" key="3">
    <source>
        <dbReference type="EMBL" id="RHC94974.1"/>
    </source>
</evidence>
<dbReference type="PANTHER" id="PTHR47396:SF1">
    <property type="entry name" value="ATP-DEPENDENT HELICASE IRC3-RELATED"/>
    <property type="match status" value="1"/>
</dbReference>
<feature type="domain" description="Helicase/UvrB N-terminal" evidence="2">
    <location>
        <begin position="14"/>
        <end position="238"/>
    </location>
</feature>
<dbReference type="Proteomes" id="UP000285773">
    <property type="component" value="Unassembled WGS sequence"/>
</dbReference>
<dbReference type="GO" id="GO:0005829">
    <property type="term" value="C:cytosol"/>
    <property type="evidence" value="ECO:0007669"/>
    <property type="project" value="TreeGrafter"/>
</dbReference>
<dbReference type="GO" id="GO:0004519">
    <property type="term" value="F:endonuclease activity"/>
    <property type="evidence" value="ECO:0007669"/>
    <property type="project" value="UniProtKB-KW"/>
</dbReference>
<dbReference type="RefSeq" id="WP_118095781.1">
    <property type="nucleotide sequence ID" value="NZ_QSIO01000002.1"/>
</dbReference>
<keyword evidence="3" id="KW-0255">Endonuclease</keyword>
<dbReference type="InterPro" id="IPR050742">
    <property type="entry name" value="Helicase_Restrict-Modif_Enz"/>
</dbReference>
<dbReference type="GO" id="GO:0005524">
    <property type="term" value="F:ATP binding"/>
    <property type="evidence" value="ECO:0007669"/>
    <property type="project" value="InterPro"/>
</dbReference>
<reference evidence="3 4" key="1">
    <citation type="submission" date="2018-08" db="EMBL/GenBank/DDBJ databases">
        <title>A genome reference for cultivated species of the human gut microbiota.</title>
        <authorList>
            <person name="Zou Y."/>
            <person name="Xue W."/>
            <person name="Luo G."/>
        </authorList>
    </citation>
    <scope>NUCLEOTIDE SEQUENCE [LARGE SCALE GENOMIC DNA]</scope>
    <source>
        <strain evidence="3 4">AM33-3BH</strain>
    </source>
</reference>
<keyword evidence="3" id="KW-0540">Nuclease</keyword>
<dbReference type="EMBL" id="QSIO01000002">
    <property type="protein sequence ID" value="RHC94974.1"/>
    <property type="molecule type" value="Genomic_DNA"/>
</dbReference>
<dbReference type="GO" id="GO:0016787">
    <property type="term" value="F:hydrolase activity"/>
    <property type="evidence" value="ECO:0007669"/>
    <property type="project" value="InterPro"/>
</dbReference>
<name>A0A414CIY2_STRPA</name>
<dbReference type="SUPFAM" id="SSF52540">
    <property type="entry name" value="P-loop containing nucleoside triphosphate hydrolases"/>
    <property type="match status" value="1"/>
</dbReference>
<gene>
    <name evidence="3" type="ORF">DW820_06455</name>
</gene>
<dbReference type="Gene3D" id="3.40.50.300">
    <property type="entry name" value="P-loop containing nucleotide triphosphate hydrolases"/>
    <property type="match status" value="2"/>
</dbReference>
<evidence type="ECO:0000259" key="2">
    <source>
        <dbReference type="Pfam" id="PF04851"/>
    </source>
</evidence>
<comment type="caution">
    <text evidence="3">The sequence shown here is derived from an EMBL/GenBank/DDBJ whole genome shotgun (WGS) entry which is preliminary data.</text>
</comment>
<feature type="region of interest" description="Disordered" evidence="1">
    <location>
        <begin position="542"/>
        <end position="567"/>
    </location>
</feature>
<feature type="compositionally biased region" description="Low complexity" evidence="1">
    <location>
        <begin position="551"/>
        <end position="562"/>
    </location>
</feature>
<dbReference type="InterPro" id="IPR027417">
    <property type="entry name" value="P-loop_NTPase"/>
</dbReference>
<proteinExistence type="predicted"/>
<organism evidence="3 4">
    <name type="scientific">Streptococcus parasanguinis</name>
    <dbReference type="NCBI Taxonomy" id="1318"/>
    <lineage>
        <taxon>Bacteria</taxon>
        <taxon>Bacillati</taxon>
        <taxon>Bacillota</taxon>
        <taxon>Bacilli</taxon>
        <taxon>Lactobacillales</taxon>
        <taxon>Streptococcaceae</taxon>
        <taxon>Streptococcus</taxon>
    </lineage>
</organism>
<dbReference type="InterPro" id="IPR006935">
    <property type="entry name" value="Helicase/UvrB_N"/>
</dbReference>
<accession>A0A414CIY2</accession>
<evidence type="ECO:0000313" key="4">
    <source>
        <dbReference type="Proteomes" id="UP000285773"/>
    </source>
</evidence>
<dbReference type="GO" id="GO:0003677">
    <property type="term" value="F:DNA binding"/>
    <property type="evidence" value="ECO:0007669"/>
    <property type="project" value="InterPro"/>
</dbReference>
<dbReference type="AlphaFoldDB" id="A0A414CIY2"/>
<protein>
    <submittedName>
        <fullName evidence="3">Restriction endonuclease</fullName>
    </submittedName>
</protein>
<dbReference type="Pfam" id="PF04851">
    <property type="entry name" value="ResIII"/>
    <property type="match status" value="1"/>
</dbReference>
<sequence length="891" mass="101395">MADIVTKIGYAMSLRKPQQEALSYLDAISTHCDYKKDSKAAIEAVATENCEKQRKIKVDNKFDFPSFCYAMATGIGKTRLMGACMYYLYKTKGYRHFFILAPGNTIYEKLRKESNPNHPKYIFKGLEAEMGRPKVYDGENYDSYPVRYEQMSLQFEKGSEIELFIFNIGKIFNSKTDSQFNFHKFKETLGMSFAEVLSSFDDLVICMDEAHRYYAPASMKAINFLKPVLGLEYTATPKSTNNVIYAYDLARGAVEGYLKTPVVMGRSNMAGYSAEDIEEMKIRDGLMLHEHRKGVIRQFCDDNALPYVKPIVLIACRDTNHAKEVRALIDSDNFLKGKYKGKVIEIHSNMKGDESEENIRLLLSIENAQNPVEIVLHVYKLKEGWDVNNLFTIIPLNAAKSDILAMQTIGRGLRLPFGQATGNEDIDTLDIVAHDHYRELVDEIKNSDIFKYRDLHKTVVEPSDTVDISSPVDEGQLNIFDFAVTDTGVKSFAEISTNTQTQQDLYAAYLKAFGATKKKEADSSGNVQMTLDLLFDVGTGEPDKKNDGIPETLETTETTETTSITSNGKKSLSKDEFIQKIKEYSGKAISVPKILVQTTSEVKFKRFAVKRTVPDFEVAMAKIERFDAINKQLLTAVDAQILEIDDALNTLACMLLDSISELSYEDADFIIDVVEQYLAQIEGDEEDKRKIVRRYASLIVSDIRKQIFEHTECKTEDIHIVQKDLILFRKFVKNVKKDGRVYFDKPFTDKSNIKKYLFTGYKKAYYTENSFDSDTERLFSIILEEDPDVIRWIKPPLNQLGLFWQAGQQYNPDFLVETTSGKFMIEVKASNEVTADDVVAKAREGIKWCHFASTVDPDHKVWEYRLISDDNIKLGNTCKYTLGTAHKIEEG</sequence>
<keyword evidence="3" id="KW-0378">Hydrolase</keyword>
<evidence type="ECO:0000256" key="1">
    <source>
        <dbReference type="SAM" id="MobiDB-lite"/>
    </source>
</evidence>